<evidence type="ECO:0000256" key="1">
    <source>
        <dbReference type="SAM" id="Phobius"/>
    </source>
</evidence>
<sequence>MLTPNTHAPVRSLVMKSPNVERLPKAVVRLTAGRAISLMLALALALAIALVVSAPLVTAN</sequence>
<protein>
    <submittedName>
        <fullName evidence="2">Uncharacterized protein</fullName>
    </submittedName>
</protein>
<gene>
    <name evidence="2" type="ORF">VP06_16210</name>
</gene>
<comment type="caution">
    <text evidence="2">The sequence shown here is derived from an EMBL/GenBank/DDBJ whole genome shotgun (WGS) entry which is preliminary data.</text>
</comment>
<dbReference type="AlphaFoldDB" id="A0A0J6V3Q2"/>
<reference evidence="2 3" key="1">
    <citation type="submission" date="2015-03" db="EMBL/GenBank/DDBJ databases">
        <title>Genome sequencing of Methylobacterium aquaticum DSM16371 type strain.</title>
        <authorList>
            <person name="Chaudhry V."/>
            <person name="Patil P.B."/>
        </authorList>
    </citation>
    <scope>NUCLEOTIDE SEQUENCE [LARGE SCALE GENOMIC DNA]</scope>
    <source>
        <strain evidence="2 3">DSM 16371</strain>
    </source>
</reference>
<keyword evidence="1" id="KW-1133">Transmembrane helix</keyword>
<evidence type="ECO:0000313" key="2">
    <source>
        <dbReference type="EMBL" id="KMO33486.1"/>
    </source>
</evidence>
<keyword evidence="1" id="KW-0472">Membrane</keyword>
<accession>A0A0J6V3Q2</accession>
<keyword evidence="1" id="KW-0812">Transmembrane</keyword>
<evidence type="ECO:0000313" key="3">
    <source>
        <dbReference type="Proteomes" id="UP000035929"/>
    </source>
</evidence>
<dbReference type="PATRIC" id="fig|270351.6.peg.739"/>
<organism evidence="2 3">
    <name type="scientific">Methylobacterium aquaticum</name>
    <dbReference type="NCBI Taxonomy" id="270351"/>
    <lineage>
        <taxon>Bacteria</taxon>
        <taxon>Pseudomonadati</taxon>
        <taxon>Pseudomonadota</taxon>
        <taxon>Alphaproteobacteria</taxon>
        <taxon>Hyphomicrobiales</taxon>
        <taxon>Methylobacteriaceae</taxon>
        <taxon>Methylobacterium</taxon>
    </lineage>
</organism>
<proteinExistence type="predicted"/>
<dbReference type="EMBL" id="LABX01000121">
    <property type="protein sequence ID" value="KMO33486.1"/>
    <property type="molecule type" value="Genomic_DNA"/>
</dbReference>
<name>A0A0J6V3Q2_9HYPH</name>
<dbReference type="RefSeq" id="WP_048464801.1">
    <property type="nucleotide sequence ID" value="NZ_JBNTQU010000004.1"/>
</dbReference>
<feature type="transmembrane region" description="Helical" evidence="1">
    <location>
        <begin position="35"/>
        <end position="57"/>
    </location>
</feature>
<dbReference type="Proteomes" id="UP000035929">
    <property type="component" value="Unassembled WGS sequence"/>
</dbReference>